<accession>A0A183SVA7</accession>
<reference evidence="2 3" key="2">
    <citation type="submission" date="2018-11" db="EMBL/GenBank/DDBJ databases">
        <authorList>
            <consortium name="Pathogen Informatics"/>
        </authorList>
    </citation>
    <scope>NUCLEOTIDE SEQUENCE [LARGE SCALE GENOMIC DNA]</scope>
    <source>
        <strain evidence="2 3">NST_G2</strain>
    </source>
</reference>
<dbReference type="Gene3D" id="3.60.10.10">
    <property type="entry name" value="Endonuclease/exonuclease/phosphatase"/>
    <property type="match status" value="1"/>
</dbReference>
<name>A0A183SVA7_SCHSO</name>
<dbReference type="Proteomes" id="UP000275846">
    <property type="component" value="Unassembled WGS sequence"/>
</dbReference>
<dbReference type="InterPro" id="IPR036691">
    <property type="entry name" value="Endo/exonu/phosph_ase_sf"/>
</dbReference>
<reference evidence="4" key="1">
    <citation type="submission" date="2016-06" db="UniProtKB">
        <authorList>
            <consortium name="WormBaseParasite"/>
        </authorList>
    </citation>
    <scope>IDENTIFICATION</scope>
</reference>
<dbReference type="OrthoDB" id="6776014at2759"/>
<evidence type="ECO:0000313" key="2">
    <source>
        <dbReference type="EMBL" id="VDL94540.1"/>
    </source>
</evidence>
<dbReference type="EMBL" id="UYSU01034499">
    <property type="protein sequence ID" value="VDL94540.1"/>
    <property type="molecule type" value="Genomic_DNA"/>
</dbReference>
<gene>
    <name evidence="2" type="ORF">SSLN_LOCUS8155</name>
</gene>
<dbReference type="AlphaFoldDB" id="A0A183SVA7"/>
<evidence type="ECO:0000256" key="1">
    <source>
        <dbReference type="SAM" id="MobiDB-lite"/>
    </source>
</evidence>
<organism evidence="4">
    <name type="scientific">Schistocephalus solidus</name>
    <name type="common">Tapeworm</name>
    <dbReference type="NCBI Taxonomy" id="70667"/>
    <lineage>
        <taxon>Eukaryota</taxon>
        <taxon>Metazoa</taxon>
        <taxon>Spiralia</taxon>
        <taxon>Lophotrochozoa</taxon>
        <taxon>Platyhelminthes</taxon>
        <taxon>Cestoda</taxon>
        <taxon>Eucestoda</taxon>
        <taxon>Diphyllobothriidea</taxon>
        <taxon>Diphyllobothriidae</taxon>
        <taxon>Schistocephalus</taxon>
    </lineage>
</organism>
<sequence length="193" mass="21773">MSGGEEEEEPEEEEEEAAAEEEEEEEEVVVEEDKVAENQEYLKTGLIAQTVQYTTWCGDRPVTTSELCTSCLVTIRRKDGHFTNISIVSVYTPNPVAEQRDKETFYSQLQAFVERLPCRNLLVAAGEWNGRTGCGDFINGHIIGRFELFSRCEGGERLLNFADQNRLSCKRATNTCYPSIQTTVIQLVRSTTS</sequence>
<evidence type="ECO:0000313" key="4">
    <source>
        <dbReference type="WBParaSite" id="SSLN_0000847301-mRNA-1"/>
    </source>
</evidence>
<dbReference type="SUPFAM" id="SSF56219">
    <property type="entry name" value="DNase I-like"/>
    <property type="match status" value="1"/>
</dbReference>
<protein>
    <submittedName>
        <fullName evidence="4">Craniofacial development protein 2</fullName>
    </submittedName>
</protein>
<dbReference type="WBParaSite" id="SSLN_0000847301-mRNA-1">
    <property type="protein sequence ID" value="SSLN_0000847301-mRNA-1"/>
    <property type="gene ID" value="SSLN_0000847301"/>
</dbReference>
<proteinExistence type="predicted"/>
<feature type="compositionally biased region" description="Acidic residues" evidence="1">
    <location>
        <begin position="1"/>
        <end position="30"/>
    </location>
</feature>
<evidence type="ECO:0000313" key="3">
    <source>
        <dbReference type="Proteomes" id="UP000275846"/>
    </source>
</evidence>
<keyword evidence="3" id="KW-1185">Reference proteome</keyword>
<feature type="region of interest" description="Disordered" evidence="1">
    <location>
        <begin position="1"/>
        <end position="33"/>
    </location>
</feature>